<dbReference type="InterPro" id="IPR023222">
    <property type="entry name" value="PsbQ-like_dom_sf"/>
</dbReference>
<protein>
    <submittedName>
        <fullName evidence="4">Photosystem II protein PsbQ</fullName>
    </submittedName>
</protein>
<dbReference type="InterPro" id="IPR008797">
    <property type="entry name" value="PSII_PsbQ"/>
</dbReference>
<gene>
    <name evidence="4" type="primary">psbQ</name>
    <name evidence="4" type="ORF">IQ217_09290</name>
</gene>
<comment type="caution">
    <text evidence="4">The sequence shown here is derived from an EMBL/GenBank/DDBJ whole genome shotgun (WGS) entry which is preliminary data.</text>
</comment>
<dbReference type="PROSITE" id="PS51257">
    <property type="entry name" value="PROKAR_LIPOPROTEIN"/>
    <property type="match status" value="1"/>
</dbReference>
<proteinExistence type="predicted"/>
<keyword evidence="2" id="KW-0793">Thylakoid</keyword>
<accession>A0ABR9VUW8</accession>
<evidence type="ECO:0000256" key="2">
    <source>
        <dbReference type="ARBA" id="ARBA00023078"/>
    </source>
</evidence>
<dbReference type="Pfam" id="PF05757">
    <property type="entry name" value="PsbQ"/>
    <property type="match status" value="1"/>
</dbReference>
<dbReference type="RefSeq" id="WP_194019723.1">
    <property type="nucleotide sequence ID" value="NZ_JADEVV010000022.1"/>
</dbReference>
<dbReference type="InterPro" id="IPR017487">
    <property type="entry name" value="PSII_PsbQ_cyanobac"/>
</dbReference>
<sequence length="149" mass="16452">MSRLRSLLSLILVLVTTILVSCSSPQVEIPTTYSPEKIAQLQVYVNPIAVAREGMEERLQGLIADQNWVDTQTYIHGPLGQLRREMLGLASSLLPKDQDKASTLAKEVFGHLERLDAAAKDRNSSQAKVQYQEALADFDAFLSLLPQAS</sequence>
<reference evidence="4 5" key="1">
    <citation type="submission" date="2020-10" db="EMBL/GenBank/DDBJ databases">
        <authorList>
            <person name="Castelo-Branco R."/>
            <person name="Eusebio N."/>
            <person name="Adriana R."/>
            <person name="Vieira A."/>
            <person name="Brugerolle De Fraissinette N."/>
            <person name="Rezende De Castro R."/>
            <person name="Schneider M.P."/>
            <person name="Vasconcelos V."/>
            <person name="Leao P.N."/>
        </authorList>
    </citation>
    <scope>NUCLEOTIDE SEQUENCE [LARGE SCALE GENOMIC DNA]</scope>
    <source>
        <strain evidence="4 5">LEGE 00031</strain>
    </source>
</reference>
<evidence type="ECO:0000256" key="1">
    <source>
        <dbReference type="ARBA" id="ARBA00004370"/>
    </source>
</evidence>
<evidence type="ECO:0000256" key="3">
    <source>
        <dbReference type="ARBA" id="ARBA00023136"/>
    </source>
</evidence>
<evidence type="ECO:0000313" key="4">
    <source>
        <dbReference type="EMBL" id="MBE9254031.1"/>
    </source>
</evidence>
<organism evidence="4 5">
    <name type="scientific">Synechocystis salina LEGE 00031</name>
    <dbReference type="NCBI Taxonomy" id="1828736"/>
    <lineage>
        <taxon>Bacteria</taxon>
        <taxon>Bacillati</taxon>
        <taxon>Cyanobacteriota</taxon>
        <taxon>Cyanophyceae</taxon>
        <taxon>Synechococcales</taxon>
        <taxon>Merismopediaceae</taxon>
        <taxon>Synechocystis</taxon>
    </lineage>
</organism>
<dbReference type="SUPFAM" id="SSF101112">
    <property type="entry name" value="Oxygen-evolving enhancer protein 3"/>
    <property type="match status" value="1"/>
</dbReference>
<comment type="subcellular location">
    <subcellularLocation>
        <location evidence="1">Membrane</location>
    </subcellularLocation>
</comment>
<keyword evidence="3" id="KW-0472">Membrane</keyword>
<evidence type="ECO:0000313" key="5">
    <source>
        <dbReference type="Proteomes" id="UP000658720"/>
    </source>
</evidence>
<dbReference type="Proteomes" id="UP000658720">
    <property type="component" value="Unassembled WGS sequence"/>
</dbReference>
<dbReference type="NCBIfam" id="TIGR03042">
    <property type="entry name" value="PS_II_psbQ_bact"/>
    <property type="match status" value="1"/>
</dbReference>
<name>A0ABR9VUW8_9SYNC</name>
<dbReference type="Gene3D" id="1.20.120.290">
    <property type="entry name" value="Oxygen-evolving enhancer protein 3 (PsbQ), four-helix up-down bundle"/>
    <property type="match status" value="1"/>
</dbReference>
<keyword evidence="5" id="KW-1185">Reference proteome</keyword>
<dbReference type="EMBL" id="JADEVV010000022">
    <property type="protein sequence ID" value="MBE9254031.1"/>
    <property type="molecule type" value="Genomic_DNA"/>
</dbReference>